<evidence type="ECO:0000313" key="2">
    <source>
        <dbReference type="Proteomes" id="UP000545761"/>
    </source>
</evidence>
<organism evidence="1 2">
    <name type="scientific">Streptomyces himalayensis subsp. himalayensis</name>
    <dbReference type="NCBI Taxonomy" id="2756131"/>
    <lineage>
        <taxon>Bacteria</taxon>
        <taxon>Bacillati</taxon>
        <taxon>Actinomycetota</taxon>
        <taxon>Actinomycetes</taxon>
        <taxon>Kitasatosporales</taxon>
        <taxon>Streptomycetaceae</taxon>
        <taxon>Streptomyces</taxon>
        <taxon>Streptomyces himalayensis</taxon>
    </lineage>
</organism>
<gene>
    <name evidence="1" type="ORF">H1D24_00445</name>
</gene>
<dbReference type="Proteomes" id="UP000545761">
    <property type="component" value="Unassembled WGS sequence"/>
</dbReference>
<comment type="caution">
    <text evidence="1">The sequence shown here is derived from an EMBL/GenBank/DDBJ whole genome shotgun (WGS) entry which is preliminary data.</text>
</comment>
<dbReference type="AlphaFoldDB" id="A0A7W0DFX1"/>
<evidence type="ECO:0000313" key="1">
    <source>
        <dbReference type="EMBL" id="MBA2944324.1"/>
    </source>
</evidence>
<name>A0A7W0DFX1_9ACTN</name>
<protein>
    <submittedName>
        <fullName evidence="1">Uncharacterized protein</fullName>
    </submittedName>
</protein>
<dbReference type="RefSeq" id="WP_181655299.1">
    <property type="nucleotide sequence ID" value="NZ_JACEHE010000001.1"/>
</dbReference>
<accession>A0A7W0DFX1</accession>
<proteinExistence type="predicted"/>
<reference evidence="1 2" key="1">
    <citation type="submission" date="2020-07" db="EMBL/GenBank/DDBJ databases">
        <title>Streptomyces isolated from Indian soil.</title>
        <authorList>
            <person name="Mandal S."/>
            <person name="Maiti P.K."/>
        </authorList>
    </citation>
    <scope>NUCLEOTIDE SEQUENCE [LARGE SCALE GENOMIC DNA]</scope>
    <source>
        <strain evidence="1 2">PSKA28</strain>
    </source>
</reference>
<sequence>MSATEPWTIARIAEAIPAPATRMRFLSEVNLAPVDDLPAVVAKWQKVAEELAAGYERAVQVRDHIERHGQLPPEYVRVSPAELRESAGLDAKGAA</sequence>
<dbReference type="EMBL" id="JACEHE010000001">
    <property type="protein sequence ID" value="MBA2944324.1"/>
    <property type="molecule type" value="Genomic_DNA"/>
</dbReference>